<dbReference type="EMBL" id="JACJID010000005">
    <property type="protein sequence ID" value="MBA8929506.1"/>
    <property type="molecule type" value="Genomic_DNA"/>
</dbReference>
<dbReference type="RefSeq" id="WP_182839420.1">
    <property type="nucleotide sequence ID" value="NZ_BAAABQ010000017.1"/>
</dbReference>
<keyword evidence="2" id="KW-1185">Reference proteome</keyword>
<reference evidence="1 2" key="1">
    <citation type="submission" date="2020-08" db="EMBL/GenBank/DDBJ databases">
        <title>Genomic Encyclopedia of Archaeal and Bacterial Type Strains, Phase II (KMG-II): from individual species to whole genera.</title>
        <authorList>
            <person name="Goeker M."/>
        </authorList>
    </citation>
    <scope>NUCLEOTIDE SEQUENCE [LARGE SCALE GENOMIC DNA]</scope>
    <source>
        <strain evidence="1 2">DSM 43850</strain>
    </source>
</reference>
<evidence type="ECO:0000313" key="1">
    <source>
        <dbReference type="EMBL" id="MBA8929506.1"/>
    </source>
</evidence>
<protein>
    <submittedName>
        <fullName evidence="1">Uncharacterized protein</fullName>
    </submittedName>
</protein>
<gene>
    <name evidence="1" type="ORF">BC739_006724</name>
</gene>
<accession>A0ABR6BRF6</accession>
<organism evidence="1 2">
    <name type="scientific">Kutzneria viridogrisea</name>
    <dbReference type="NCBI Taxonomy" id="47990"/>
    <lineage>
        <taxon>Bacteria</taxon>
        <taxon>Bacillati</taxon>
        <taxon>Actinomycetota</taxon>
        <taxon>Actinomycetes</taxon>
        <taxon>Pseudonocardiales</taxon>
        <taxon>Pseudonocardiaceae</taxon>
        <taxon>Kutzneria</taxon>
    </lineage>
</organism>
<proteinExistence type="predicted"/>
<comment type="caution">
    <text evidence="1">The sequence shown here is derived from an EMBL/GenBank/DDBJ whole genome shotgun (WGS) entry which is preliminary data.</text>
</comment>
<sequence length="206" mass="22418">MNACPPWTHIPKPDRVARLPHIGAMPVVFITCYSTNPVPTVLGRNGVEAGCDCTYGIGKPQIGVQCTIRQRQVMAERRCSVCGQTAPGEELLFAGVERSAEFGGRLFSMEGGAHAECLAYSAQTCPVLVANRGKVTVAATREYGLVKRLILGHRADRPVYGLWPHGVPHGPLGTLDFHIAVFDDQHTRTLMLDTWLCDEAPDLGRL</sequence>
<evidence type="ECO:0000313" key="2">
    <source>
        <dbReference type="Proteomes" id="UP000517916"/>
    </source>
</evidence>
<dbReference type="Proteomes" id="UP000517916">
    <property type="component" value="Unassembled WGS sequence"/>
</dbReference>
<name>A0ABR6BRF6_9PSEU</name>